<accession>A0A0K8R5P5</accession>
<dbReference type="Pfam" id="PF00014">
    <property type="entry name" value="Kunitz_BPTI"/>
    <property type="match status" value="1"/>
</dbReference>
<dbReference type="InterPro" id="IPR002223">
    <property type="entry name" value="Kunitz_BPTI"/>
</dbReference>
<name>A0A0K8R5P5_IXORI</name>
<proteinExistence type="evidence at transcript level"/>
<reference evidence="3" key="1">
    <citation type="submission" date="2012-12" db="EMBL/GenBank/DDBJ databases">
        <title>Identification and characterization of a phenylalanine ammonia-lyase gene family in Isatis indigotica Fort.</title>
        <authorList>
            <person name="Liu Q."/>
            <person name="Chen J."/>
            <person name="Zhou X."/>
            <person name="Di P."/>
            <person name="Xiao Y."/>
            <person name="Xuan H."/>
            <person name="Zhang L."/>
            <person name="Chen W."/>
        </authorList>
    </citation>
    <scope>NUCLEOTIDE SEQUENCE</scope>
    <source>
        <tissue evidence="3">Salivary gland</tissue>
    </source>
</reference>
<feature type="signal peptide" evidence="1">
    <location>
        <begin position="1"/>
        <end position="19"/>
    </location>
</feature>
<feature type="chain" id="PRO_5005515778" evidence="1">
    <location>
        <begin position="20"/>
        <end position="85"/>
    </location>
</feature>
<protein>
    <submittedName>
        <fullName evidence="3">Putative salivary kunitz domain protein</fullName>
    </submittedName>
</protein>
<sequence>MQAIIAATFFVSAFMLISGITQDECEAPHASSYCAPGVTLRETYYYNNGTLQCEKDFGCEEGGNNFPSLEECKKGCPYGKHAPSG</sequence>
<evidence type="ECO:0000313" key="3">
    <source>
        <dbReference type="EMBL" id="JAA66487.1"/>
    </source>
</evidence>
<feature type="domain" description="BPTI/Kunitz inhibitor" evidence="2">
    <location>
        <begin position="25"/>
        <end position="76"/>
    </location>
</feature>
<evidence type="ECO:0000259" key="2">
    <source>
        <dbReference type="PROSITE" id="PS50279"/>
    </source>
</evidence>
<dbReference type="SMART" id="SM00131">
    <property type="entry name" value="KU"/>
    <property type="match status" value="1"/>
</dbReference>
<dbReference type="SUPFAM" id="SSF57362">
    <property type="entry name" value="BPTI-like"/>
    <property type="match status" value="1"/>
</dbReference>
<dbReference type="PROSITE" id="PS50279">
    <property type="entry name" value="BPTI_KUNITZ_2"/>
    <property type="match status" value="1"/>
</dbReference>
<organism evidence="3">
    <name type="scientific">Ixodes ricinus</name>
    <name type="common">Common tick</name>
    <name type="synonym">Acarus ricinus</name>
    <dbReference type="NCBI Taxonomy" id="34613"/>
    <lineage>
        <taxon>Eukaryota</taxon>
        <taxon>Metazoa</taxon>
        <taxon>Ecdysozoa</taxon>
        <taxon>Arthropoda</taxon>
        <taxon>Chelicerata</taxon>
        <taxon>Arachnida</taxon>
        <taxon>Acari</taxon>
        <taxon>Parasitiformes</taxon>
        <taxon>Ixodida</taxon>
        <taxon>Ixodoidea</taxon>
        <taxon>Ixodidae</taxon>
        <taxon>Ixodinae</taxon>
        <taxon>Ixodes</taxon>
    </lineage>
</organism>
<dbReference type="InterPro" id="IPR036880">
    <property type="entry name" value="Kunitz_BPTI_sf"/>
</dbReference>
<keyword evidence="1" id="KW-0732">Signal</keyword>
<dbReference type="Gene3D" id="4.10.410.10">
    <property type="entry name" value="Pancreatic trypsin inhibitor Kunitz domain"/>
    <property type="match status" value="1"/>
</dbReference>
<dbReference type="AlphaFoldDB" id="A0A0K8R5P5"/>
<dbReference type="GO" id="GO:0004867">
    <property type="term" value="F:serine-type endopeptidase inhibitor activity"/>
    <property type="evidence" value="ECO:0007669"/>
    <property type="project" value="InterPro"/>
</dbReference>
<dbReference type="EMBL" id="GADI01007321">
    <property type="protein sequence ID" value="JAA66487.1"/>
    <property type="molecule type" value="mRNA"/>
</dbReference>
<evidence type="ECO:0000256" key="1">
    <source>
        <dbReference type="SAM" id="SignalP"/>
    </source>
</evidence>